<keyword evidence="2" id="KW-0378">Hydrolase</keyword>
<evidence type="ECO:0000313" key="2">
    <source>
        <dbReference type="EMBL" id="MFE5983503.1"/>
    </source>
</evidence>
<dbReference type="GO" id="GO:0016787">
    <property type="term" value="F:hydrolase activity"/>
    <property type="evidence" value="ECO:0007669"/>
    <property type="project" value="UniProtKB-KW"/>
</dbReference>
<organism evidence="2 3">
    <name type="scientific">Streptomyces wedmorensis</name>
    <dbReference type="NCBI Taxonomy" id="43759"/>
    <lineage>
        <taxon>Bacteria</taxon>
        <taxon>Bacillati</taxon>
        <taxon>Actinomycetota</taxon>
        <taxon>Actinomycetes</taxon>
        <taxon>Kitasatosporales</taxon>
        <taxon>Streptomycetaceae</taxon>
        <taxon>Streptomyces</taxon>
    </lineage>
</organism>
<reference evidence="2 3" key="1">
    <citation type="submission" date="2024-09" db="EMBL/GenBank/DDBJ databases">
        <title>The Natural Products Discovery Center: Release of the First 8490 Sequenced Strains for Exploring Actinobacteria Biosynthetic Diversity.</title>
        <authorList>
            <person name="Kalkreuter E."/>
            <person name="Kautsar S.A."/>
            <person name="Yang D."/>
            <person name="Bader C.D."/>
            <person name="Teijaro C.N."/>
            <person name="Fluegel L."/>
            <person name="Davis C.M."/>
            <person name="Simpson J.R."/>
            <person name="Lauterbach L."/>
            <person name="Steele A.D."/>
            <person name="Gui C."/>
            <person name="Meng S."/>
            <person name="Li G."/>
            <person name="Viehrig K."/>
            <person name="Ye F."/>
            <person name="Su P."/>
            <person name="Kiefer A.F."/>
            <person name="Nichols A."/>
            <person name="Cepeda A.J."/>
            <person name="Yan W."/>
            <person name="Fan B."/>
            <person name="Jiang Y."/>
            <person name="Adhikari A."/>
            <person name="Zheng C.-J."/>
            <person name="Schuster L."/>
            <person name="Cowan T.M."/>
            <person name="Smanski M.J."/>
            <person name="Chevrette M.G."/>
            <person name="De Carvalho L.P.S."/>
            <person name="Shen B."/>
        </authorList>
    </citation>
    <scope>NUCLEOTIDE SEQUENCE [LARGE SCALE GENOMIC DNA]</scope>
    <source>
        <strain evidence="2 3">NPDC056472</strain>
    </source>
</reference>
<feature type="domain" description="AB hydrolase-1" evidence="1">
    <location>
        <begin position="2"/>
        <end position="83"/>
    </location>
</feature>
<dbReference type="InterPro" id="IPR029058">
    <property type="entry name" value="AB_hydrolase_fold"/>
</dbReference>
<dbReference type="Gene3D" id="3.40.50.1820">
    <property type="entry name" value="alpha/beta hydrolase"/>
    <property type="match status" value="1"/>
</dbReference>
<name>A0ABW6J0Q5_STRWE</name>
<evidence type="ECO:0000259" key="1">
    <source>
        <dbReference type="Pfam" id="PF12697"/>
    </source>
</evidence>
<sequence length="116" mass="12120">MISGYGAAADDWALQWGALREVGCRVVSLDRRWAGSSGRPPYGLRMSRGGEDVRELITHLGLEDVLLVGQSMGASHIWASEHARATAGLSPLTCAAVVAGAGHAAHLDEPAAVNEC</sequence>
<dbReference type="EMBL" id="JBHTRV010000024">
    <property type="protein sequence ID" value="MFE5983503.1"/>
    <property type="molecule type" value="Genomic_DNA"/>
</dbReference>
<dbReference type="Pfam" id="PF12697">
    <property type="entry name" value="Abhydrolase_6"/>
    <property type="match status" value="1"/>
</dbReference>
<comment type="caution">
    <text evidence="2">The sequence shown here is derived from an EMBL/GenBank/DDBJ whole genome shotgun (WGS) entry which is preliminary data.</text>
</comment>
<keyword evidence="3" id="KW-1185">Reference proteome</keyword>
<dbReference type="SUPFAM" id="SSF53474">
    <property type="entry name" value="alpha/beta-Hydrolases"/>
    <property type="match status" value="1"/>
</dbReference>
<dbReference type="RefSeq" id="WP_386258024.1">
    <property type="nucleotide sequence ID" value="NZ_JBHTRV010000024.1"/>
</dbReference>
<accession>A0ABW6J0Q5</accession>
<protein>
    <submittedName>
        <fullName evidence="2">Alpha/beta fold hydrolase</fullName>
    </submittedName>
</protein>
<dbReference type="InterPro" id="IPR000073">
    <property type="entry name" value="AB_hydrolase_1"/>
</dbReference>
<gene>
    <name evidence="2" type="ORF">ACFQ63_27845</name>
</gene>
<dbReference type="Proteomes" id="UP001600424">
    <property type="component" value="Unassembled WGS sequence"/>
</dbReference>
<evidence type="ECO:0000313" key="3">
    <source>
        <dbReference type="Proteomes" id="UP001600424"/>
    </source>
</evidence>
<proteinExistence type="predicted"/>